<evidence type="ECO:0000259" key="2">
    <source>
        <dbReference type="Pfam" id="PF00535"/>
    </source>
</evidence>
<evidence type="ECO:0000256" key="1">
    <source>
        <dbReference type="ARBA" id="ARBA00038494"/>
    </source>
</evidence>
<proteinExistence type="inferred from homology"/>
<comment type="similarity">
    <text evidence="1">Belongs to the glycosyltransferase 2 family. WaaE/KdtX subfamily.</text>
</comment>
<dbReference type="SUPFAM" id="SSF53448">
    <property type="entry name" value="Nucleotide-diphospho-sugar transferases"/>
    <property type="match status" value="1"/>
</dbReference>
<reference evidence="3" key="1">
    <citation type="submission" date="2020-03" db="EMBL/GenBank/DDBJ databases">
        <title>Ferranicluibacter endophyticum gen. nov., sp. nov., a new genus isolated from Rubus ulmifolius Schott. stem.</title>
        <authorList>
            <person name="Roca-Couso R."/>
            <person name="Flores-Felix J.D."/>
            <person name="Igual J.M."/>
            <person name="Rivas R."/>
        </authorList>
    </citation>
    <scope>NUCLEOTIDE SEQUENCE</scope>
    <source>
        <strain evidence="3">CRRU44</strain>
    </source>
</reference>
<evidence type="ECO:0000313" key="3">
    <source>
        <dbReference type="EMBL" id="NHT76444.1"/>
    </source>
</evidence>
<dbReference type="AlphaFoldDB" id="A0AA44CB57"/>
<comment type="caution">
    <text evidence="3">The sequence shown here is derived from an EMBL/GenBank/DDBJ whole genome shotgun (WGS) entry which is preliminary data.</text>
</comment>
<dbReference type="PANTHER" id="PTHR43630">
    <property type="entry name" value="POLY-BETA-1,6-N-ACETYL-D-GLUCOSAMINE SYNTHASE"/>
    <property type="match status" value="1"/>
</dbReference>
<protein>
    <submittedName>
        <fullName evidence="3">Glycosyltransferase family 2 protein</fullName>
    </submittedName>
</protein>
<name>A0AA44CB57_9HYPH</name>
<dbReference type="Proteomes" id="UP001155840">
    <property type="component" value="Unassembled WGS sequence"/>
</dbReference>
<dbReference type="Gene3D" id="3.90.550.10">
    <property type="entry name" value="Spore Coat Polysaccharide Biosynthesis Protein SpsA, Chain A"/>
    <property type="match status" value="1"/>
</dbReference>
<sequence length="280" mass="31704">MMHSRIELTPKAPPLALSVFIICKNEEAYLENCIESLAGCAEIVIVDSGSTDGTLPLIRRYIAAGWPIRLFEEAWRGYAGQKQFALEQCTQPWCLNVDSDERLDGPLRAALPRLLNAEPEVVAWRVARRPYLIGHGFTPLHVRERKNLRLVRRGKGAYDLSQAVHEGISADGTVRNARTGSLLHYRPLPMDEQILKENHYSTLKADQAYNTGRRPKALSLVFSPPIYFLRLYLKSGLWRCGTSGFIEAMTGAVYSFLTQAKLHQRHALRYRANLDDSQNR</sequence>
<dbReference type="CDD" id="cd02511">
    <property type="entry name" value="Beta4Glucosyltransferase"/>
    <property type="match status" value="1"/>
</dbReference>
<gene>
    <name evidence="3" type="ORF">G8E10_11900</name>
</gene>
<feature type="domain" description="Glycosyltransferase 2-like" evidence="2">
    <location>
        <begin position="18"/>
        <end position="106"/>
    </location>
</feature>
<dbReference type="EMBL" id="JAANCM010000005">
    <property type="protein sequence ID" value="NHT76444.1"/>
    <property type="molecule type" value="Genomic_DNA"/>
</dbReference>
<organism evidence="3 4">
    <name type="scientific">Ferranicluibacter rubi</name>
    <dbReference type="NCBI Taxonomy" id="2715133"/>
    <lineage>
        <taxon>Bacteria</taxon>
        <taxon>Pseudomonadati</taxon>
        <taxon>Pseudomonadota</taxon>
        <taxon>Alphaproteobacteria</taxon>
        <taxon>Hyphomicrobiales</taxon>
        <taxon>Rhizobiaceae</taxon>
        <taxon>Ferranicluibacter</taxon>
    </lineage>
</organism>
<dbReference type="InterPro" id="IPR029044">
    <property type="entry name" value="Nucleotide-diphossugar_trans"/>
</dbReference>
<dbReference type="InterPro" id="IPR001173">
    <property type="entry name" value="Glyco_trans_2-like"/>
</dbReference>
<evidence type="ECO:0000313" key="4">
    <source>
        <dbReference type="Proteomes" id="UP001155840"/>
    </source>
</evidence>
<dbReference type="PANTHER" id="PTHR43630:SF2">
    <property type="entry name" value="GLYCOSYLTRANSFERASE"/>
    <property type="match status" value="1"/>
</dbReference>
<keyword evidence="4" id="KW-1185">Reference proteome</keyword>
<accession>A0AA44CB57</accession>
<dbReference type="Pfam" id="PF00535">
    <property type="entry name" value="Glycos_transf_2"/>
    <property type="match status" value="1"/>
</dbReference>